<evidence type="ECO:0000313" key="2">
    <source>
        <dbReference type="Proteomes" id="UP001500711"/>
    </source>
</evidence>
<organism evidence="1 2">
    <name type="scientific">Lentzea roselyniae</name>
    <dbReference type="NCBI Taxonomy" id="531940"/>
    <lineage>
        <taxon>Bacteria</taxon>
        <taxon>Bacillati</taxon>
        <taxon>Actinomycetota</taxon>
        <taxon>Actinomycetes</taxon>
        <taxon>Pseudonocardiales</taxon>
        <taxon>Pseudonocardiaceae</taxon>
        <taxon>Lentzea</taxon>
    </lineage>
</organism>
<dbReference type="Proteomes" id="UP001500711">
    <property type="component" value="Unassembled WGS sequence"/>
</dbReference>
<evidence type="ECO:0000313" key="1">
    <source>
        <dbReference type="EMBL" id="GAA3642487.1"/>
    </source>
</evidence>
<comment type="caution">
    <text evidence="1">The sequence shown here is derived from an EMBL/GenBank/DDBJ whole genome shotgun (WGS) entry which is preliminary data.</text>
</comment>
<reference evidence="2" key="1">
    <citation type="journal article" date="2019" name="Int. J. Syst. Evol. Microbiol.">
        <title>The Global Catalogue of Microorganisms (GCM) 10K type strain sequencing project: providing services to taxonomists for standard genome sequencing and annotation.</title>
        <authorList>
            <consortium name="The Broad Institute Genomics Platform"/>
            <consortium name="The Broad Institute Genome Sequencing Center for Infectious Disease"/>
            <person name="Wu L."/>
            <person name="Ma J."/>
        </authorList>
    </citation>
    <scope>NUCLEOTIDE SEQUENCE [LARGE SCALE GENOMIC DNA]</scope>
    <source>
        <strain evidence="2">JCM 17494</strain>
    </source>
</reference>
<protein>
    <submittedName>
        <fullName evidence="1">Uncharacterized protein</fullName>
    </submittedName>
</protein>
<accession>A0ABP7AWP4</accession>
<gene>
    <name evidence="1" type="ORF">GCM10022267_31370</name>
</gene>
<keyword evidence="2" id="KW-1185">Reference proteome</keyword>
<dbReference type="RefSeq" id="WP_346130650.1">
    <property type="nucleotide sequence ID" value="NZ_BAABBE010000008.1"/>
</dbReference>
<sequence>MPQGVLLDMPSRHRVSDDVGRARREHLAWPIKFGLITTAKQAHCHLGADFADIGAQLHPHAQGPDLDLGVDQLSWMILFDDLFDGPRGDDPAQARTLTDAVADTSTDPDNTSGIPIAEAFADYGSAAKTACPRPDGTATPKRGGSTWLLTSARPPAATPAFPVPWMTVSSRVVSLPVCTPWSTWPIRKHDAGAVDLHRRPRHVIHGHVPESALFTPPEESL</sequence>
<proteinExistence type="predicted"/>
<dbReference type="InterPro" id="IPR008949">
    <property type="entry name" value="Isoprenoid_synthase_dom_sf"/>
</dbReference>
<dbReference type="Gene3D" id="1.10.600.10">
    <property type="entry name" value="Farnesyl Diphosphate Synthase"/>
    <property type="match status" value="1"/>
</dbReference>
<dbReference type="SUPFAM" id="SSF48576">
    <property type="entry name" value="Terpenoid synthases"/>
    <property type="match status" value="1"/>
</dbReference>
<name>A0ABP7AWP4_9PSEU</name>
<dbReference type="EMBL" id="BAABBE010000008">
    <property type="protein sequence ID" value="GAA3642487.1"/>
    <property type="molecule type" value="Genomic_DNA"/>
</dbReference>